<organism evidence="1 2">
    <name type="scientific">Chaetomium tenue</name>
    <dbReference type="NCBI Taxonomy" id="1854479"/>
    <lineage>
        <taxon>Eukaryota</taxon>
        <taxon>Fungi</taxon>
        <taxon>Dikarya</taxon>
        <taxon>Ascomycota</taxon>
        <taxon>Pezizomycotina</taxon>
        <taxon>Sordariomycetes</taxon>
        <taxon>Sordariomycetidae</taxon>
        <taxon>Sordariales</taxon>
        <taxon>Chaetomiaceae</taxon>
        <taxon>Chaetomium</taxon>
    </lineage>
</organism>
<name>A0ACB7NUG3_9PEZI</name>
<evidence type="ECO:0000313" key="1">
    <source>
        <dbReference type="EMBL" id="KAH6613519.1"/>
    </source>
</evidence>
<protein>
    <submittedName>
        <fullName evidence="1">Uncharacterized protein</fullName>
    </submittedName>
</protein>
<proteinExistence type="predicted"/>
<accession>A0ACB7NUG3</accession>
<sequence length="382" mass="42454">MKSQQTSTSLHKTAPDIPTRPPPFTPENELIHWQTPPPPSPPSPTTTPTSTPTPPPTPSTTTTPPLLTTLPTIFLDPTTSQLLPTTPHLQTFLHTDLSLTRLDTVYAHLWWAGRQFPARPLHRQVHELGRAIAPTSRADLHLVWCPRSRRLFVKPLPAYLLSCGFWEGWVSGSGGDGELDACARGFLVSYVWLVRDELDWVVAREARLLPEGVSWERWRGFVEGLVAGGGLDVNGLVGVHRRFHYGELRVNRLDHLCWVRLGTLSSGLQVLRGYSGFLPPSYSDFFRKRFGWIILTFAFCNTVLSALQVGLATDSLQPLKTIQDVSSGIVIFSLVVLVATLVVPFVLYIGLFSYFLVKTLADTAMREQKRRIWAGETTSGGG</sequence>
<dbReference type="Proteomes" id="UP000724584">
    <property type="component" value="Unassembled WGS sequence"/>
</dbReference>
<reference evidence="1 2" key="1">
    <citation type="journal article" date="2021" name="Nat. Commun.">
        <title>Genetic determinants of endophytism in the Arabidopsis root mycobiome.</title>
        <authorList>
            <person name="Mesny F."/>
            <person name="Miyauchi S."/>
            <person name="Thiergart T."/>
            <person name="Pickel B."/>
            <person name="Atanasova L."/>
            <person name="Karlsson M."/>
            <person name="Huettel B."/>
            <person name="Barry K.W."/>
            <person name="Haridas S."/>
            <person name="Chen C."/>
            <person name="Bauer D."/>
            <person name="Andreopoulos W."/>
            <person name="Pangilinan J."/>
            <person name="LaButti K."/>
            <person name="Riley R."/>
            <person name="Lipzen A."/>
            <person name="Clum A."/>
            <person name="Drula E."/>
            <person name="Henrissat B."/>
            <person name="Kohler A."/>
            <person name="Grigoriev I.V."/>
            <person name="Martin F.M."/>
            <person name="Hacquard S."/>
        </authorList>
    </citation>
    <scope>NUCLEOTIDE SEQUENCE [LARGE SCALE GENOMIC DNA]</scope>
    <source>
        <strain evidence="1 2">MPI-SDFR-AT-0079</strain>
    </source>
</reference>
<keyword evidence="2" id="KW-1185">Reference proteome</keyword>
<dbReference type="EMBL" id="JAGIZQ010000008">
    <property type="protein sequence ID" value="KAH6613519.1"/>
    <property type="molecule type" value="Genomic_DNA"/>
</dbReference>
<gene>
    <name evidence="1" type="ORF">F5144DRAFT_634097</name>
</gene>
<comment type="caution">
    <text evidence="1">The sequence shown here is derived from an EMBL/GenBank/DDBJ whole genome shotgun (WGS) entry which is preliminary data.</text>
</comment>
<evidence type="ECO:0000313" key="2">
    <source>
        <dbReference type="Proteomes" id="UP000724584"/>
    </source>
</evidence>